<comment type="caution">
    <text evidence="3">The sequence shown here is derived from an EMBL/GenBank/DDBJ whole genome shotgun (WGS) entry which is preliminary data.</text>
</comment>
<dbReference type="EMBL" id="JAVHUL010000002">
    <property type="protein sequence ID" value="MDQ7916245.1"/>
    <property type="molecule type" value="Genomic_DNA"/>
</dbReference>
<dbReference type="InterPro" id="IPR025381">
    <property type="entry name" value="DUF4296"/>
</dbReference>
<evidence type="ECO:0000313" key="3">
    <source>
        <dbReference type="EMBL" id="MDQ7916245.1"/>
    </source>
</evidence>
<keyword evidence="1" id="KW-0732">Signal</keyword>
<dbReference type="RefSeq" id="WP_308862858.1">
    <property type="nucleotide sequence ID" value="NZ_JAVHUL010000002.1"/>
</dbReference>
<gene>
    <name evidence="3" type="ORF">RBU60_01560</name>
</gene>
<name>A0ABU0ZXQ1_9FLAO</name>
<feature type="chain" id="PRO_5046038872" evidence="1">
    <location>
        <begin position="22"/>
        <end position="134"/>
    </location>
</feature>
<evidence type="ECO:0000256" key="1">
    <source>
        <dbReference type="SAM" id="SignalP"/>
    </source>
</evidence>
<dbReference type="PROSITE" id="PS51257">
    <property type="entry name" value="PROKAR_LIPOPROTEIN"/>
    <property type="match status" value="1"/>
</dbReference>
<protein>
    <submittedName>
        <fullName evidence="3">DUF4296 domain-containing protein</fullName>
    </submittedName>
</protein>
<evidence type="ECO:0000259" key="2">
    <source>
        <dbReference type="Pfam" id="PF14129"/>
    </source>
</evidence>
<accession>A0ABU0ZXQ1</accession>
<reference evidence="3 4" key="1">
    <citation type="submission" date="2023-08" db="EMBL/GenBank/DDBJ databases">
        <title>Mesonia sp. MT50, isolated from deep-sea sediment of the Mariana Trench.</title>
        <authorList>
            <person name="Fu H."/>
        </authorList>
    </citation>
    <scope>NUCLEOTIDE SEQUENCE [LARGE SCALE GENOMIC DNA]</scope>
    <source>
        <strain evidence="3 4">MT50</strain>
    </source>
</reference>
<feature type="signal peptide" evidence="1">
    <location>
        <begin position="1"/>
        <end position="21"/>
    </location>
</feature>
<sequence>MKIKIVFLLLLVLGACQDVNIAPKPKNLIPEGKMVDLLVDLQKMEAVISKNKNSFELRKVKVKNLIYEKYQVDSLQVVESSNYYAEDFTTNARIYEKVIVKLEAQKKVIDSLYDEEIKATQDAKIKSKKQADSL</sequence>
<keyword evidence="4" id="KW-1185">Reference proteome</keyword>
<feature type="domain" description="DUF4296" evidence="2">
    <location>
        <begin position="25"/>
        <end position="107"/>
    </location>
</feature>
<organism evidence="3 4">
    <name type="scientific">Mesonia profundi</name>
    <dbReference type="NCBI Taxonomy" id="3070998"/>
    <lineage>
        <taxon>Bacteria</taxon>
        <taxon>Pseudomonadati</taxon>
        <taxon>Bacteroidota</taxon>
        <taxon>Flavobacteriia</taxon>
        <taxon>Flavobacteriales</taxon>
        <taxon>Flavobacteriaceae</taxon>
        <taxon>Mesonia</taxon>
    </lineage>
</organism>
<evidence type="ECO:0000313" key="4">
    <source>
        <dbReference type="Proteomes" id="UP001230915"/>
    </source>
</evidence>
<proteinExistence type="predicted"/>
<dbReference type="Proteomes" id="UP001230915">
    <property type="component" value="Unassembled WGS sequence"/>
</dbReference>
<dbReference type="Pfam" id="PF14129">
    <property type="entry name" value="DUF4296"/>
    <property type="match status" value="1"/>
</dbReference>